<dbReference type="Proteomes" id="UP001165121">
    <property type="component" value="Unassembled WGS sequence"/>
</dbReference>
<sequence length="438" mass="50540">MRDTAYHTDDSLFIQQELDLLMSSDSSHPWWDPNDSQLAYQDCYNLRHEAFILEEEERQTLLDALDDRDRSVVVSCRILPSSGERHPVHQTSKPIGIRTTEEAKAAKLMVQREKAAKRRNRYRQRVKAEWETLRRQKTLLTAKLNELRVKRTQVNVLDQLKWQKRASQEMTARLHAESQQRQIRLEIERRAAVIQTLQEIFDMQQSTNVSTAPCKWSADDIKLYDTFQSQLAASYSQTGAVLQECGLAVEKPAHTDFYSPVARRDVVRNIYFESTSAFSIPSKYPATANVMFDAMRQTHRRSPQRNLDKMDEYRPDTIAVKFETYHHWEEGKVVSQSFILVMRRFVESDRTVFVWRSLIEGEFAGTYLDETGWTVLQPTSSDSTDVRTCMRSVPMHGGRQAVSTTASDAFFAKAVVRSSEPSSLQLAQLMGQLLLDSK</sequence>
<gene>
    <name evidence="1" type="ORF">Pfra01_000270700</name>
</gene>
<dbReference type="AlphaFoldDB" id="A0A9W6TXH3"/>
<dbReference type="OrthoDB" id="113382at2759"/>
<proteinExistence type="predicted"/>
<evidence type="ECO:0000313" key="1">
    <source>
        <dbReference type="EMBL" id="GMF21090.1"/>
    </source>
</evidence>
<accession>A0A9W6TXH3</accession>
<protein>
    <submittedName>
        <fullName evidence="1">Unnamed protein product</fullName>
    </submittedName>
</protein>
<dbReference type="EMBL" id="BSXT01000216">
    <property type="protein sequence ID" value="GMF21090.1"/>
    <property type="molecule type" value="Genomic_DNA"/>
</dbReference>
<reference evidence="1" key="1">
    <citation type="submission" date="2023-04" db="EMBL/GenBank/DDBJ databases">
        <title>Phytophthora fragariaefolia NBRC 109709.</title>
        <authorList>
            <person name="Ichikawa N."/>
            <person name="Sato H."/>
            <person name="Tonouchi N."/>
        </authorList>
    </citation>
    <scope>NUCLEOTIDE SEQUENCE</scope>
    <source>
        <strain evidence="1">NBRC 109709</strain>
    </source>
</reference>
<keyword evidence="2" id="KW-1185">Reference proteome</keyword>
<organism evidence="1 2">
    <name type="scientific">Phytophthora fragariaefolia</name>
    <dbReference type="NCBI Taxonomy" id="1490495"/>
    <lineage>
        <taxon>Eukaryota</taxon>
        <taxon>Sar</taxon>
        <taxon>Stramenopiles</taxon>
        <taxon>Oomycota</taxon>
        <taxon>Peronosporomycetes</taxon>
        <taxon>Peronosporales</taxon>
        <taxon>Peronosporaceae</taxon>
        <taxon>Phytophthora</taxon>
    </lineage>
</organism>
<comment type="caution">
    <text evidence="1">The sequence shown here is derived from an EMBL/GenBank/DDBJ whole genome shotgun (WGS) entry which is preliminary data.</text>
</comment>
<evidence type="ECO:0000313" key="2">
    <source>
        <dbReference type="Proteomes" id="UP001165121"/>
    </source>
</evidence>
<name>A0A9W6TXH3_9STRA</name>